<keyword evidence="4" id="KW-0328">Glycosyltransferase</keyword>
<evidence type="ECO:0000256" key="1">
    <source>
        <dbReference type="ARBA" id="ARBA00011738"/>
    </source>
</evidence>
<dbReference type="Pfam" id="PF13393">
    <property type="entry name" value="tRNA-synt_His"/>
    <property type="match status" value="2"/>
</dbReference>
<dbReference type="PANTHER" id="PTHR43707">
    <property type="entry name" value="HISTIDYL-TRNA SYNTHETASE"/>
    <property type="match status" value="1"/>
</dbReference>
<dbReference type="RefSeq" id="WP_277863040.1">
    <property type="nucleotide sequence ID" value="NZ_JARRAG010000002.1"/>
</dbReference>
<evidence type="ECO:0000259" key="3">
    <source>
        <dbReference type="PROSITE" id="PS50862"/>
    </source>
</evidence>
<sequence length="517" mass="54995">MTVLRSSDDPRIAAGATERHVGQVRGTRDWLQGDYARLLGYERTLLDCFARAGYRPARTPVLELSDLHERKSGAGIVARLFEVSGAGTAGICLRPELTAGVVRAYVEADEPPPLPWRASVSGPVFRFQATGRGLDREFIQTGVELIGAGGPAADAEVIWLADWSLRALGAREPRIRIGHVGLILELLGGAGLPPAATSALIESLSEAASEGEGVEALEAALDRLTAWLGSNGTAEGTASSTSATPDPVVDRLFRHLVPDVTGRRSGGDIVGRLRRKWALEHTLHDALEKVRGLVHDLAALRGPAADVLVRLDRDFAARAPESVAAIGELADMLEHQGVDLDRVELDLGFGRGIGFYTQMIFELSAATPRGPVEVCGGGRYDGLARVLGGRGRDDRGAGFAFGLERLDQVLGPDDGRASRAKAPQGYLVTGGGRGVGREAAALAAFLRERLDLPVVVADLDIEDAVAYARGLGLDRIVTAGAEVELWNLEHGDVRSVREGELIDQIRGRLSVVRGDAR</sequence>
<evidence type="ECO:0000313" key="4">
    <source>
        <dbReference type="EMBL" id="MDG3006747.1"/>
    </source>
</evidence>
<dbReference type="InterPro" id="IPR041715">
    <property type="entry name" value="HisRS-like_core"/>
</dbReference>
<dbReference type="PIRSF" id="PIRSF001549">
    <property type="entry name" value="His-tRNA_synth"/>
    <property type="match status" value="1"/>
</dbReference>
<gene>
    <name evidence="4" type="ORF">PZE19_23505</name>
</gene>
<dbReference type="InterPro" id="IPR006195">
    <property type="entry name" value="aa-tRNA-synth_II"/>
</dbReference>
<proteinExistence type="predicted"/>
<dbReference type="InterPro" id="IPR004516">
    <property type="entry name" value="HisRS/HisZ"/>
</dbReference>
<dbReference type="InterPro" id="IPR045864">
    <property type="entry name" value="aa-tRNA-synth_II/BPL/LPL"/>
</dbReference>
<dbReference type="EMBL" id="JARRAG010000002">
    <property type="protein sequence ID" value="MDG3006747.1"/>
    <property type="molecule type" value="Genomic_DNA"/>
</dbReference>
<dbReference type="CDD" id="cd00773">
    <property type="entry name" value="HisRS-like_core"/>
    <property type="match status" value="1"/>
</dbReference>
<dbReference type="SUPFAM" id="SSF55681">
    <property type="entry name" value="Class II aaRS and biotin synthetases"/>
    <property type="match status" value="1"/>
</dbReference>
<name>A0ABT6FGQ2_9BACT</name>
<keyword evidence="5" id="KW-1185">Reference proteome</keyword>
<evidence type="ECO:0000256" key="2">
    <source>
        <dbReference type="ARBA" id="ARBA00017399"/>
    </source>
</evidence>
<reference evidence="4 5" key="1">
    <citation type="submission" date="2023-03" db="EMBL/GenBank/DDBJ databases">
        <title>Paludisphaera mucosa sp. nov. a novel planctomycete from northern fen.</title>
        <authorList>
            <person name="Ivanova A."/>
        </authorList>
    </citation>
    <scope>NUCLEOTIDE SEQUENCE [LARGE SCALE GENOMIC DNA]</scope>
    <source>
        <strain evidence="4 5">Pla2</strain>
    </source>
</reference>
<dbReference type="Gene3D" id="3.30.930.10">
    <property type="entry name" value="Bira Bifunctional Protein, Domain 2"/>
    <property type="match status" value="2"/>
</dbReference>
<comment type="subunit">
    <text evidence="1">Homodimer.</text>
</comment>
<accession>A0ABT6FGQ2</accession>
<dbReference type="GO" id="GO:0016757">
    <property type="term" value="F:glycosyltransferase activity"/>
    <property type="evidence" value="ECO:0007669"/>
    <property type="project" value="UniProtKB-KW"/>
</dbReference>
<comment type="caution">
    <text evidence="4">The sequence shown here is derived from an EMBL/GenBank/DDBJ whole genome shotgun (WGS) entry which is preliminary data.</text>
</comment>
<keyword evidence="4" id="KW-0808">Transferase</keyword>
<dbReference type="PANTHER" id="PTHR43707:SF1">
    <property type="entry name" value="HISTIDINE--TRNA LIGASE, MITOCHONDRIAL-RELATED"/>
    <property type="match status" value="1"/>
</dbReference>
<dbReference type="PROSITE" id="PS50862">
    <property type="entry name" value="AA_TRNA_LIGASE_II"/>
    <property type="match status" value="1"/>
</dbReference>
<feature type="domain" description="Aminoacyl-transfer RNA synthetases class-II family profile" evidence="3">
    <location>
        <begin position="42"/>
        <end position="453"/>
    </location>
</feature>
<organism evidence="4 5">
    <name type="scientific">Paludisphaera mucosa</name>
    <dbReference type="NCBI Taxonomy" id="3030827"/>
    <lineage>
        <taxon>Bacteria</taxon>
        <taxon>Pseudomonadati</taxon>
        <taxon>Planctomycetota</taxon>
        <taxon>Planctomycetia</taxon>
        <taxon>Isosphaerales</taxon>
        <taxon>Isosphaeraceae</taxon>
        <taxon>Paludisphaera</taxon>
    </lineage>
</organism>
<protein>
    <recommendedName>
        <fullName evidence="2">Histidine--tRNA ligase</fullName>
    </recommendedName>
</protein>
<evidence type="ECO:0000313" key="5">
    <source>
        <dbReference type="Proteomes" id="UP001216907"/>
    </source>
</evidence>
<dbReference type="Proteomes" id="UP001216907">
    <property type="component" value="Unassembled WGS sequence"/>
</dbReference>